<dbReference type="Gene3D" id="3.40.630.30">
    <property type="match status" value="1"/>
</dbReference>
<organism evidence="2 3">
    <name type="scientific">Portibacter lacus</name>
    <dbReference type="NCBI Taxonomy" id="1099794"/>
    <lineage>
        <taxon>Bacteria</taxon>
        <taxon>Pseudomonadati</taxon>
        <taxon>Bacteroidota</taxon>
        <taxon>Saprospiria</taxon>
        <taxon>Saprospirales</taxon>
        <taxon>Haliscomenobacteraceae</taxon>
        <taxon>Portibacter</taxon>
    </lineage>
</organism>
<dbReference type="EMBL" id="BSOH01000021">
    <property type="protein sequence ID" value="GLR18577.1"/>
    <property type="molecule type" value="Genomic_DNA"/>
</dbReference>
<evidence type="ECO:0000313" key="2">
    <source>
        <dbReference type="EMBL" id="GLR18577.1"/>
    </source>
</evidence>
<dbReference type="InterPro" id="IPR016181">
    <property type="entry name" value="Acyl_CoA_acyltransferase"/>
</dbReference>
<gene>
    <name evidence="2" type="ORF">GCM10007940_31930</name>
</gene>
<dbReference type="RefSeq" id="WP_235294299.1">
    <property type="nucleotide sequence ID" value="NZ_BSOH01000021.1"/>
</dbReference>
<dbReference type="PANTHER" id="PTHR43610:SF1">
    <property type="entry name" value="N-ACETYLTRANSFERASE DOMAIN-CONTAINING PROTEIN"/>
    <property type="match status" value="1"/>
</dbReference>
<dbReference type="Proteomes" id="UP001156666">
    <property type="component" value="Unassembled WGS sequence"/>
</dbReference>
<name>A0AA37SRI9_9BACT</name>
<reference evidence="2" key="1">
    <citation type="journal article" date="2014" name="Int. J. Syst. Evol. Microbiol.">
        <title>Complete genome sequence of Corynebacterium casei LMG S-19264T (=DSM 44701T), isolated from a smear-ripened cheese.</title>
        <authorList>
            <consortium name="US DOE Joint Genome Institute (JGI-PGF)"/>
            <person name="Walter F."/>
            <person name="Albersmeier A."/>
            <person name="Kalinowski J."/>
            <person name="Ruckert C."/>
        </authorList>
    </citation>
    <scope>NUCLEOTIDE SEQUENCE</scope>
    <source>
        <strain evidence="2">NBRC 108769</strain>
    </source>
</reference>
<dbReference type="InterPro" id="IPR000182">
    <property type="entry name" value="GNAT_dom"/>
</dbReference>
<feature type="domain" description="N-acetyltransferase" evidence="1">
    <location>
        <begin position="13"/>
        <end position="154"/>
    </location>
</feature>
<keyword evidence="3" id="KW-1185">Reference proteome</keyword>
<sequence length="190" mass="21877">MNTKEEVILENSRVRMSPLSITHLDDLLPIALNHPKLLKYSPSAFGTKESLSAYIQSAINQRNSGNRYPFVIFDKQRNAFVGSSSFGNISSENKRIEIGWTWLDPIVHGTGLNKYVKHLMLTYAFDTLDFQRVELKADARNIQSRRAMEKIGATYEGTLRSHTLMQDGHRRDTVYYSILKNEWQLIVQKL</sequence>
<evidence type="ECO:0000259" key="1">
    <source>
        <dbReference type="Pfam" id="PF13302"/>
    </source>
</evidence>
<protein>
    <submittedName>
        <fullName evidence="2">GCN5 family acetyltransferase</fullName>
    </submittedName>
</protein>
<dbReference type="AlphaFoldDB" id="A0AA37SRI9"/>
<dbReference type="Pfam" id="PF13302">
    <property type="entry name" value="Acetyltransf_3"/>
    <property type="match status" value="1"/>
</dbReference>
<dbReference type="PANTHER" id="PTHR43610">
    <property type="entry name" value="BLL6696 PROTEIN"/>
    <property type="match status" value="1"/>
</dbReference>
<reference evidence="2" key="2">
    <citation type="submission" date="2023-01" db="EMBL/GenBank/DDBJ databases">
        <title>Draft genome sequence of Portibacter lacus strain NBRC 108769.</title>
        <authorList>
            <person name="Sun Q."/>
            <person name="Mori K."/>
        </authorList>
    </citation>
    <scope>NUCLEOTIDE SEQUENCE</scope>
    <source>
        <strain evidence="2">NBRC 108769</strain>
    </source>
</reference>
<dbReference type="SUPFAM" id="SSF55729">
    <property type="entry name" value="Acyl-CoA N-acyltransferases (Nat)"/>
    <property type="match status" value="1"/>
</dbReference>
<dbReference type="GO" id="GO:0016747">
    <property type="term" value="F:acyltransferase activity, transferring groups other than amino-acyl groups"/>
    <property type="evidence" value="ECO:0007669"/>
    <property type="project" value="InterPro"/>
</dbReference>
<proteinExistence type="predicted"/>
<evidence type="ECO:0000313" key="3">
    <source>
        <dbReference type="Proteomes" id="UP001156666"/>
    </source>
</evidence>
<comment type="caution">
    <text evidence="2">The sequence shown here is derived from an EMBL/GenBank/DDBJ whole genome shotgun (WGS) entry which is preliminary data.</text>
</comment>
<accession>A0AA37SRI9</accession>